<dbReference type="CDD" id="cd00637">
    <property type="entry name" value="7tm_classA_rhodopsin-like"/>
    <property type="match status" value="1"/>
</dbReference>
<accession>A0A914IBJ6</accession>
<dbReference type="SUPFAM" id="SSF81321">
    <property type="entry name" value="Family A G protein-coupled receptor-like"/>
    <property type="match status" value="1"/>
</dbReference>
<feature type="transmembrane region" description="Helical" evidence="5">
    <location>
        <begin position="336"/>
        <end position="360"/>
    </location>
</feature>
<evidence type="ECO:0000259" key="6">
    <source>
        <dbReference type="PROSITE" id="PS50262"/>
    </source>
</evidence>
<keyword evidence="4 5" id="KW-0472">Membrane</keyword>
<keyword evidence="2 5" id="KW-0812">Transmembrane</keyword>
<dbReference type="InterPro" id="IPR000276">
    <property type="entry name" value="GPCR_Rhodpsn"/>
</dbReference>
<evidence type="ECO:0000256" key="1">
    <source>
        <dbReference type="ARBA" id="ARBA00004370"/>
    </source>
</evidence>
<feature type="transmembrane region" description="Helical" evidence="5">
    <location>
        <begin position="291"/>
        <end position="316"/>
    </location>
</feature>
<dbReference type="InterPro" id="IPR017452">
    <property type="entry name" value="GPCR_Rhodpsn_7TM"/>
</dbReference>
<protein>
    <submittedName>
        <fullName evidence="8">G-protein coupled receptors family 1 profile domain-containing protein</fullName>
    </submittedName>
</protein>
<sequence length="383" mass="43814">MLSLTNALLRGQNVSFARNRYNISSSMFVHDTNCIQQTMNSSSSCNTTKIFINIQNWVELSMVCGSFIAISMNLLIIFCAFRIFSHRNRDTIHVYIISMTMGDLILVVCQFLESLNRLTPFQFISISYYACFLVNFVSWVGWAASGMSLVLLNSDKLLFFCFPLYYRLVKSVRRAITLSLAIWLISFCFVSYVWSERIIGLIKIDVSATTTKYGFNIYNPVYYSLFVMLSCVLPISSSLLVSCYLLRLMHSKRNQQLRTDSIQSNSSAQRPVKNANFVPLAPAFSHKLRSLIFIFTTTVWTAISLLPFRILIIVRLNFFDAISLLSNCELLTFMVTAAWILHYILMLSPVVNPFITAIIYHPYRVTFVKQLSFSGSSIRSTQL</sequence>
<dbReference type="WBParaSite" id="Gr19_v10_g9322.t2">
    <property type="protein sequence ID" value="Gr19_v10_g9322.t2"/>
    <property type="gene ID" value="Gr19_v10_g9322"/>
</dbReference>
<dbReference type="GO" id="GO:0016020">
    <property type="term" value="C:membrane"/>
    <property type="evidence" value="ECO:0007669"/>
    <property type="project" value="UniProtKB-SubCell"/>
</dbReference>
<name>A0A914IBJ6_GLORO</name>
<feature type="transmembrane region" description="Helical" evidence="5">
    <location>
        <begin position="221"/>
        <end position="246"/>
    </location>
</feature>
<dbReference type="InterPro" id="IPR039952">
    <property type="entry name" value="Aex-2"/>
</dbReference>
<feature type="domain" description="G-protein coupled receptors family 1 profile" evidence="6">
    <location>
        <begin position="72"/>
        <end position="356"/>
    </location>
</feature>
<feature type="transmembrane region" description="Helical" evidence="5">
    <location>
        <begin position="93"/>
        <end position="114"/>
    </location>
</feature>
<evidence type="ECO:0000313" key="7">
    <source>
        <dbReference type="Proteomes" id="UP000887572"/>
    </source>
</evidence>
<feature type="transmembrane region" description="Helical" evidence="5">
    <location>
        <begin position="175"/>
        <end position="194"/>
    </location>
</feature>
<evidence type="ECO:0000256" key="5">
    <source>
        <dbReference type="SAM" id="Phobius"/>
    </source>
</evidence>
<dbReference type="GO" id="GO:0008188">
    <property type="term" value="F:neuropeptide receptor activity"/>
    <property type="evidence" value="ECO:0007669"/>
    <property type="project" value="InterPro"/>
</dbReference>
<evidence type="ECO:0000256" key="3">
    <source>
        <dbReference type="ARBA" id="ARBA00022989"/>
    </source>
</evidence>
<reference evidence="8" key="1">
    <citation type="submission" date="2022-11" db="UniProtKB">
        <authorList>
            <consortium name="WormBaseParasite"/>
        </authorList>
    </citation>
    <scope>IDENTIFICATION</scope>
</reference>
<proteinExistence type="predicted"/>
<dbReference type="AlphaFoldDB" id="A0A914IBJ6"/>
<dbReference type="Pfam" id="PF00001">
    <property type="entry name" value="7tm_1"/>
    <property type="match status" value="1"/>
</dbReference>
<keyword evidence="3 5" id="KW-1133">Transmembrane helix</keyword>
<dbReference type="Proteomes" id="UP000887572">
    <property type="component" value="Unplaced"/>
</dbReference>
<comment type="subcellular location">
    <subcellularLocation>
        <location evidence="1">Membrane</location>
    </subcellularLocation>
</comment>
<dbReference type="PANTHER" id="PTHR21643:SF3">
    <property type="entry name" value="G-PROTEIN COUPLED RECEPTORS FAMILY 1 PROFILE DOMAIN-CONTAINING PROTEIN"/>
    <property type="match status" value="1"/>
</dbReference>
<keyword evidence="7" id="KW-1185">Reference proteome</keyword>
<dbReference type="PANTHER" id="PTHR21643">
    <property type="entry name" value="G-PROTEIN COUPLED RECEPTORS FAMILY 1 PROFILE DOMAIN-CONTAINING PROTEIN-RELATED"/>
    <property type="match status" value="1"/>
</dbReference>
<evidence type="ECO:0000256" key="4">
    <source>
        <dbReference type="ARBA" id="ARBA00023136"/>
    </source>
</evidence>
<dbReference type="Gene3D" id="1.20.1070.10">
    <property type="entry name" value="Rhodopsin 7-helix transmembrane proteins"/>
    <property type="match status" value="1"/>
</dbReference>
<feature type="transmembrane region" description="Helical" evidence="5">
    <location>
        <begin position="126"/>
        <end position="154"/>
    </location>
</feature>
<evidence type="ECO:0000256" key="2">
    <source>
        <dbReference type="ARBA" id="ARBA00022692"/>
    </source>
</evidence>
<evidence type="ECO:0000313" key="8">
    <source>
        <dbReference type="WBParaSite" id="Gr19_v10_g9322.t2"/>
    </source>
</evidence>
<feature type="transmembrane region" description="Helical" evidence="5">
    <location>
        <begin position="60"/>
        <end position="81"/>
    </location>
</feature>
<dbReference type="PROSITE" id="PS50262">
    <property type="entry name" value="G_PROTEIN_RECEP_F1_2"/>
    <property type="match status" value="1"/>
</dbReference>
<organism evidence="7 8">
    <name type="scientific">Globodera rostochiensis</name>
    <name type="common">Golden nematode worm</name>
    <name type="synonym">Heterodera rostochiensis</name>
    <dbReference type="NCBI Taxonomy" id="31243"/>
    <lineage>
        <taxon>Eukaryota</taxon>
        <taxon>Metazoa</taxon>
        <taxon>Ecdysozoa</taxon>
        <taxon>Nematoda</taxon>
        <taxon>Chromadorea</taxon>
        <taxon>Rhabditida</taxon>
        <taxon>Tylenchina</taxon>
        <taxon>Tylenchomorpha</taxon>
        <taxon>Tylenchoidea</taxon>
        <taxon>Heteroderidae</taxon>
        <taxon>Heteroderinae</taxon>
        <taxon>Globodera</taxon>
    </lineage>
</organism>